<dbReference type="InterPro" id="IPR036265">
    <property type="entry name" value="HIT-like_sf"/>
</dbReference>
<dbReference type="CDD" id="cd01276">
    <property type="entry name" value="PKCI_related"/>
    <property type="match status" value="1"/>
</dbReference>
<evidence type="ECO:0000256" key="2">
    <source>
        <dbReference type="PIRSR" id="PIRSR601310-3"/>
    </source>
</evidence>
<dbReference type="PANTHER" id="PTHR23089">
    <property type="entry name" value="HISTIDINE TRIAD HIT PROTEIN"/>
    <property type="match status" value="1"/>
</dbReference>
<dbReference type="EMBL" id="CP099959">
    <property type="protein sequence ID" value="XCC57821.1"/>
    <property type="molecule type" value="Genomic_DNA"/>
</dbReference>
<feature type="domain" description="HIT" evidence="4">
    <location>
        <begin position="11"/>
        <end position="121"/>
    </location>
</feature>
<feature type="active site" description="Tele-AMP-histidine intermediate" evidence="1">
    <location>
        <position position="109"/>
    </location>
</feature>
<proteinExistence type="predicted"/>
<evidence type="ECO:0000313" key="5">
    <source>
        <dbReference type="EMBL" id="XCC57821.1"/>
    </source>
</evidence>
<organism evidence="5">
    <name type="scientific">Polynucleobacter sp. UK-FUSCHL-C3</name>
    <dbReference type="NCBI Taxonomy" id="2955208"/>
    <lineage>
        <taxon>Bacteria</taxon>
        <taxon>Pseudomonadati</taxon>
        <taxon>Pseudomonadota</taxon>
        <taxon>Betaproteobacteria</taxon>
        <taxon>Burkholderiales</taxon>
        <taxon>Burkholderiaceae</taxon>
        <taxon>Polynucleobacter</taxon>
    </lineage>
</organism>
<reference evidence="5" key="1">
    <citation type="submission" date="2022-06" db="EMBL/GenBank/DDBJ databases">
        <title>New Polynucleobacter species.</title>
        <authorList>
            <person name="Hahn M.W."/>
        </authorList>
    </citation>
    <scope>NUCLEOTIDE SEQUENCE</scope>
    <source>
        <strain evidence="5">UK-FUSCHL-C3</strain>
    </source>
</reference>
<name>A0AAU8A362_9BURK</name>
<dbReference type="RefSeq" id="WP_353438921.1">
    <property type="nucleotide sequence ID" value="NZ_CP099959.1"/>
</dbReference>
<dbReference type="SUPFAM" id="SSF54197">
    <property type="entry name" value="HIT-like"/>
    <property type="match status" value="1"/>
</dbReference>
<dbReference type="InterPro" id="IPR011146">
    <property type="entry name" value="HIT-like"/>
</dbReference>
<evidence type="ECO:0000259" key="4">
    <source>
        <dbReference type="PROSITE" id="PS51084"/>
    </source>
</evidence>
<dbReference type="Gene3D" id="3.30.428.10">
    <property type="entry name" value="HIT-like"/>
    <property type="match status" value="1"/>
</dbReference>
<gene>
    <name evidence="5" type="ORF">NKE59_00570</name>
</gene>
<evidence type="ECO:0000256" key="3">
    <source>
        <dbReference type="PROSITE-ProRule" id="PRU00464"/>
    </source>
</evidence>
<protein>
    <submittedName>
        <fullName evidence="5">Histidine triad nucleotide-binding protein</fullName>
    </submittedName>
</protein>
<evidence type="ECO:0000256" key="1">
    <source>
        <dbReference type="PIRSR" id="PIRSR601310-1"/>
    </source>
</evidence>
<dbReference type="Pfam" id="PF01230">
    <property type="entry name" value="HIT"/>
    <property type="match status" value="1"/>
</dbReference>
<dbReference type="PROSITE" id="PS51084">
    <property type="entry name" value="HIT_2"/>
    <property type="match status" value="1"/>
</dbReference>
<feature type="short sequence motif" description="Histidine triad motif" evidence="2 3">
    <location>
        <begin position="107"/>
        <end position="111"/>
    </location>
</feature>
<dbReference type="PRINTS" id="PR00332">
    <property type="entry name" value="HISTRIAD"/>
</dbReference>
<dbReference type="AlphaFoldDB" id="A0AAU8A362"/>
<dbReference type="InterPro" id="IPR019808">
    <property type="entry name" value="Histidine_triad_CS"/>
</dbReference>
<dbReference type="GO" id="GO:0003824">
    <property type="term" value="F:catalytic activity"/>
    <property type="evidence" value="ECO:0007669"/>
    <property type="project" value="InterPro"/>
</dbReference>
<accession>A0AAU8A362</accession>
<sequence length="121" mass="13336">MNHSSHDPSCIFCKIIAGEIPCQKVFEDEEILAFNDINPAAPVHFLIIPKKHIPMLESATAHDAPLLGRMMELAPRLALQQGSRPGKEGGFRVLVNNGADGGQEVYHLHLHVMGGPRPWKK</sequence>
<dbReference type="InterPro" id="IPR001310">
    <property type="entry name" value="Histidine_triad_HIT"/>
</dbReference>
<dbReference type="PROSITE" id="PS00892">
    <property type="entry name" value="HIT_1"/>
    <property type="match status" value="1"/>
</dbReference>